<dbReference type="Proteomes" id="UP000279833">
    <property type="component" value="Unassembled WGS sequence"/>
</dbReference>
<evidence type="ECO:0000313" key="2">
    <source>
        <dbReference type="Proteomes" id="UP000279833"/>
    </source>
</evidence>
<dbReference type="EMBL" id="UZAK01032259">
    <property type="protein sequence ID" value="VDP25058.1"/>
    <property type="molecule type" value="Genomic_DNA"/>
</dbReference>
<evidence type="ECO:0000313" key="3">
    <source>
        <dbReference type="WBParaSite" id="SCUD_0000714301-mRNA-1"/>
    </source>
</evidence>
<name>A0A183JWP8_9TREM</name>
<organism evidence="3">
    <name type="scientific">Schistosoma curassoni</name>
    <dbReference type="NCBI Taxonomy" id="6186"/>
    <lineage>
        <taxon>Eukaryota</taxon>
        <taxon>Metazoa</taxon>
        <taxon>Spiralia</taxon>
        <taxon>Lophotrochozoa</taxon>
        <taxon>Platyhelminthes</taxon>
        <taxon>Trematoda</taxon>
        <taxon>Digenea</taxon>
        <taxon>Strigeidida</taxon>
        <taxon>Schistosomatoidea</taxon>
        <taxon>Schistosomatidae</taxon>
        <taxon>Schistosoma</taxon>
    </lineage>
</organism>
<evidence type="ECO:0000313" key="1">
    <source>
        <dbReference type="EMBL" id="VDP25058.1"/>
    </source>
</evidence>
<sequence length="57" mass="6984">MYNIHNQVNSLYHIYRGIICPVNRRKTEVGIVRICIFIDRKLNKKKNTMMRLFVYRI</sequence>
<gene>
    <name evidence="1" type="ORF">SCUD_LOCUS7143</name>
</gene>
<keyword evidence="2" id="KW-1185">Reference proteome</keyword>
<dbReference type="WBParaSite" id="SCUD_0000714301-mRNA-1">
    <property type="protein sequence ID" value="SCUD_0000714301-mRNA-1"/>
    <property type="gene ID" value="SCUD_0000714301"/>
</dbReference>
<protein>
    <submittedName>
        <fullName evidence="1 3">Uncharacterized protein</fullName>
    </submittedName>
</protein>
<proteinExistence type="predicted"/>
<reference evidence="1 2" key="2">
    <citation type="submission" date="2018-11" db="EMBL/GenBank/DDBJ databases">
        <authorList>
            <consortium name="Pathogen Informatics"/>
        </authorList>
    </citation>
    <scope>NUCLEOTIDE SEQUENCE [LARGE SCALE GENOMIC DNA]</scope>
    <source>
        <strain evidence="1">Dakar</strain>
        <strain evidence="2">Dakar, Senegal</strain>
    </source>
</reference>
<dbReference type="AlphaFoldDB" id="A0A183JWP8"/>
<accession>A0A183JWP8</accession>
<reference evidence="3" key="1">
    <citation type="submission" date="2016-06" db="UniProtKB">
        <authorList>
            <consortium name="WormBaseParasite"/>
        </authorList>
    </citation>
    <scope>IDENTIFICATION</scope>
</reference>